<feature type="domain" description="Amidase" evidence="2">
    <location>
        <begin position="50"/>
        <end position="518"/>
    </location>
</feature>
<gene>
    <name evidence="3" type="ORF">K452DRAFT_229176</name>
</gene>
<dbReference type="PANTHER" id="PTHR42678:SF34">
    <property type="entry name" value="OS04G0183300 PROTEIN"/>
    <property type="match status" value="1"/>
</dbReference>
<name>A0A6A6BAT0_9PEZI</name>
<evidence type="ECO:0000259" key="2">
    <source>
        <dbReference type="Pfam" id="PF01425"/>
    </source>
</evidence>
<protein>
    <recommendedName>
        <fullName evidence="2">Amidase domain-containing protein</fullName>
    </recommendedName>
</protein>
<dbReference type="EMBL" id="ML995488">
    <property type="protein sequence ID" value="KAF2141126.1"/>
    <property type="molecule type" value="Genomic_DNA"/>
</dbReference>
<keyword evidence="1" id="KW-0732">Signal</keyword>
<keyword evidence="4" id="KW-1185">Reference proteome</keyword>
<accession>A0A6A6BAT0</accession>
<dbReference type="AlphaFoldDB" id="A0A6A6BAT0"/>
<reference evidence="3" key="1">
    <citation type="journal article" date="2020" name="Stud. Mycol.">
        <title>101 Dothideomycetes genomes: a test case for predicting lifestyles and emergence of pathogens.</title>
        <authorList>
            <person name="Haridas S."/>
            <person name="Albert R."/>
            <person name="Binder M."/>
            <person name="Bloem J."/>
            <person name="Labutti K."/>
            <person name="Salamov A."/>
            <person name="Andreopoulos B."/>
            <person name="Baker S."/>
            <person name="Barry K."/>
            <person name="Bills G."/>
            <person name="Bluhm B."/>
            <person name="Cannon C."/>
            <person name="Castanera R."/>
            <person name="Culley D."/>
            <person name="Daum C."/>
            <person name="Ezra D."/>
            <person name="Gonzalez J."/>
            <person name="Henrissat B."/>
            <person name="Kuo A."/>
            <person name="Liang C."/>
            <person name="Lipzen A."/>
            <person name="Lutzoni F."/>
            <person name="Magnuson J."/>
            <person name="Mondo S."/>
            <person name="Nolan M."/>
            <person name="Ohm R."/>
            <person name="Pangilinan J."/>
            <person name="Park H.-J."/>
            <person name="Ramirez L."/>
            <person name="Alfaro M."/>
            <person name="Sun H."/>
            <person name="Tritt A."/>
            <person name="Yoshinaga Y."/>
            <person name="Zwiers L.-H."/>
            <person name="Turgeon B."/>
            <person name="Goodwin S."/>
            <person name="Spatafora J."/>
            <person name="Crous P."/>
            <person name="Grigoriev I."/>
        </authorList>
    </citation>
    <scope>NUCLEOTIDE SEQUENCE</scope>
    <source>
        <strain evidence="3">CBS 121167</strain>
    </source>
</reference>
<sequence>MAPLRGLAGFLLAFTLIACGKAIEVHQGLLDATIEDLQAGMRQGFYTSLDLVNAYTARISEVNNELRAVTEINPDAWDIAFSLDQDRQRGHIRGTLHGIPILVKDSIGTFDKMNTTAGTYALLGTQTQKDAMVVKKLRDAGAVILGKTNLSQFSGYRSRNSSNGWSAYGGQATGPYYPNQDPSGSSSGSAVAAALALSLGALGTETNGSIILPAAKAAVVGIKPTVGLTSRYNVVPVSPFRDTVGPIAPTVKDAAYMLQVIMGSDVDDEATLFTPYQNTVTIPKYVDACDPNALQGTRIGVPDLALIRYWQGGFISLTEVHAFYAALDELEAAGAEVVREANIRDFDKMFYHDRNDTLIAGIELGMQGRSTFDAYLRNVLWNPKHLWDLHAVVEIMKEDPREEYPERDTAFIDYALNLNLKKTSPQYLKAVKAIEELGAETGGLLGTLRVENLTAVVLPTSISHRIAAYANAPVVTVPMGYFPKGNEVVKTSWGLVERAEGIPFGIAFMGNPWKEQTLIGLAYAYEQRTQWRKKRKLHVAPTTNVIGKNINVEVVTEPPTTNGTGKNINIEVVTEPPATNVPGKNVTIEVVAAPPSP</sequence>
<proteinExistence type="predicted"/>
<feature type="signal peptide" evidence="1">
    <location>
        <begin position="1"/>
        <end position="22"/>
    </location>
</feature>
<dbReference type="GeneID" id="54294513"/>
<dbReference type="PANTHER" id="PTHR42678">
    <property type="entry name" value="AMIDASE"/>
    <property type="match status" value="1"/>
</dbReference>
<dbReference type="InterPro" id="IPR036928">
    <property type="entry name" value="AS_sf"/>
</dbReference>
<organism evidence="3 4">
    <name type="scientific">Aplosporella prunicola CBS 121167</name>
    <dbReference type="NCBI Taxonomy" id="1176127"/>
    <lineage>
        <taxon>Eukaryota</taxon>
        <taxon>Fungi</taxon>
        <taxon>Dikarya</taxon>
        <taxon>Ascomycota</taxon>
        <taxon>Pezizomycotina</taxon>
        <taxon>Dothideomycetes</taxon>
        <taxon>Dothideomycetes incertae sedis</taxon>
        <taxon>Botryosphaeriales</taxon>
        <taxon>Aplosporellaceae</taxon>
        <taxon>Aplosporella</taxon>
    </lineage>
</organism>
<evidence type="ECO:0000313" key="3">
    <source>
        <dbReference type="EMBL" id="KAF2141126.1"/>
    </source>
</evidence>
<dbReference type="InterPro" id="IPR023631">
    <property type="entry name" value="Amidase_dom"/>
</dbReference>
<dbReference type="PROSITE" id="PS51257">
    <property type="entry name" value="PROKAR_LIPOPROTEIN"/>
    <property type="match status" value="1"/>
</dbReference>
<dbReference type="RefSeq" id="XP_033396839.1">
    <property type="nucleotide sequence ID" value="XM_033537017.1"/>
</dbReference>
<dbReference type="OrthoDB" id="566138at2759"/>
<evidence type="ECO:0000313" key="4">
    <source>
        <dbReference type="Proteomes" id="UP000799438"/>
    </source>
</evidence>
<dbReference type="SUPFAM" id="SSF75304">
    <property type="entry name" value="Amidase signature (AS) enzymes"/>
    <property type="match status" value="1"/>
</dbReference>
<evidence type="ECO:0000256" key="1">
    <source>
        <dbReference type="SAM" id="SignalP"/>
    </source>
</evidence>
<dbReference type="Proteomes" id="UP000799438">
    <property type="component" value="Unassembled WGS sequence"/>
</dbReference>
<dbReference type="Gene3D" id="3.90.1300.10">
    <property type="entry name" value="Amidase signature (AS) domain"/>
    <property type="match status" value="1"/>
</dbReference>
<feature type="chain" id="PRO_5025563493" description="Amidase domain-containing protein" evidence="1">
    <location>
        <begin position="23"/>
        <end position="597"/>
    </location>
</feature>
<dbReference type="Pfam" id="PF01425">
    <property type="entry name" value="Amidase"/>
    <property type="match status" value="1"/>
</dbReference>